<dbReference type="AlphaFoldDB" id="A0AAF0PUC9"/>
<evidence type="ECO:0000256" key="1">
    <source>
        <dbReference type="ARBA" id="ARBA00022679"/>
    </source>
</evidence>
<dbReference type="GO" id="GO:0004519">
    <property type="term" value="F:endonuclease activity"/>
    <property type="evidence" value="ECO:0007669"/>
    <property type="project" value="UniProtKB-KW"/>
</dbReference>
<gene>
    <name evidence="8" type="ORF">MTR67_001489</name>
</gene>
<dbReference type="EMBL" id="CP133612">
    <property type="protein sequence ID" value="WMV08104.1"/>
    <property type="molecule type" value="Genomic_DNA"/>
</dbReference>
<dbReference type="Proteomes" id="UP001234989">
    <property type="component" value="Chromosome 1"/>
</dbReference>
<dbReference type="GO" id="GO:0003964">
    <property type="term" value="F:RNA-directed DNA polymerase activity"/>
    <property type="evidence" value="ECO:0007669"/>
    <property type="project" value="UniProtKB-KW"/>
</dbReference>
<keyword evidence="6" id="KW-0695">RNA-directed DNA polymerase</keyword>
<evidence type="ECO:0000256" key="4">
    <source>
        <dbReference type="ARBA" id="ARBA00022759"/>
    </source>
</evidence>
<evidence type="ECO:0000259" key="7">
    <source>
        <dbReference type="Pfam" id="PF17917"/>
    </source>
</evidence>
<organism evidence="8 9">
    <name type="scientific">Solanum verrucosum</name>
    <dbReference type="NCBI Taxonomy" id="315347"/>
    <lineage>
        <taxon>Eukaryota</taxon>
        <taxon>Viridiplantae</taxon>
        <taxon>Streptophyta</taxon>
        <taxon>Embryophyta</taxon>
        <taxon>Tracheophyta</taxon>
        <taxon>Spermatophyta</taxon>
        <taxon>Magnoliopsida</taxon>
        <taxon>eudicotyledons</taxon>
        <taxon>Gunneridae</taxon>
        <taxon>Pentapetalae</taxon>
        <taxon>asterids</taxon>
        <taxon>lamiids</taxon>
        <taxon>Solanales</taxon>
        <taxon>Solanaceae</taxon>
        <taxon>Solanoideae</taxon>
        <taxon>Solaneae</taxon>
        <taxon>Solanum</taxon>
    </lineage>
</organism>
<keyword evidence="9" id="KW-1185">Reference proteome</keyword>
<dbReference type="Gene3D" id="3.30.70.270">
    <property type="match status" value="1"/>
</dbReference>
<sequence>MAPEKLKELKDQLHDLLSKRFIHPNVSPWGSPIFFKIDLRFGYHQLKISASDVPKTASQTRYVHYEFLVMSFSLTNTEKVIVYASRHLMSHDKNYPTHDFKLEFVVFVLMLWQHYLYGVHYEVFTDHQSL</sequence>
<reference evidence="8" key="1">
    <citation type="submission" date="2023-08" db="EMBL/GenBank/DDBJ databases">
        <title>A de novo genome assembly of Solanum verrucosum Schlechtendal, a Mexican diploid species geographically isolated from the other diploid A-genome species in potato relatives.</title>
        <authorList>
            <person name="Hosaka K."/>
        </authorList>
    </citation>
    <scope>NUCLEOTIDE SEQUENCE</scope>
    <source>
        <tissue evidence="8">Young leaves</tissue>
    </source>
</reference>
<keyword evidence="3" id="KW-0540">Nuclease</keyword>
<dbReference type="InterPro" id="IPR053134">
    <property type="entry name" value="RNA-dir_DNA_polymerase"/>
</dbReference>
<protein>
    <recommendedName>
        <fullName evidence="7">Reverse transcriptase RNase H-like domain-containing protein</fullName>
    </recommendedName>
</protein>
<evidence type="ECO:0000256" key="6">
    <source>
        <dbReference type="ARBA" id="ARBA00022918"/>
    </source>
</evidence>
<evidence type="ECO:0000256" key="5">
    <source>
        <dbReference type="ARBA" id="ARBA00022801"/>
    </source>
</evidence>
<accession>A0AAF0PUC9</accession>
<name>A0AAF0PUC9_SOLVR</name>
<dbReference type="PANTHER" id="PTHR24559:SF444">
    <property type="entry name" value="REVERSE TRANSCRIPTASE DOMAIN-CONTAINING PROTEIN"/>
    <property type="match status" value="1"/>
</dbReference>
<evidence type="ECO:0000256" key="3">
    <source>
        <dbReference type="ARBA" id="ARBA00022722"/>
    </source>
</evidence>
<dbReference type="GO" id="GO:0016787">
    <property type="term" value="F:hydrolase activity"/>
    <property type="evidence" value="ECO:0007669"/>
    <property type="project" value="UniProtKB-KW"/>
</dbReference>
<keyword evidence="5" id="KW-0378">Hydrolase</keyword>
<feature type="domain" description="Reverse transcriptase RNase H-like" evidence="7">
    <location>
        <begin position="75"/>
        <end position="130"/>
    </location>
</feature>
<dbReference type="Gene3D" id="3.10.10.10">
    <property type="entry name" value="HIV Type 1 Reverse Transcriptase, subunit A, domain 1"/>
    <property type="match status" value="2"/>
</dbReference>
<proteinExistence type="predicted"/>
<dbReference type="InterPro" id="IPR041373">
    <property type="entry name" value="RT_RNaseH"/>
</dbReference>
<dbReference type="Pfam" id="PF17917">
    <property type="entry name" value="RT_RNaseH"/>
    <property type="match status" value="1"/>
</dbReference>
<dbReference type="InterPro" id="IPR043502">
    <property type="entry name" value="DNA/RNA_pol_sf"/>
</dbReference>
<evidence type="ECO:0000313" key="9">
    <source>
        <dbReference type="Proteomes" id="UP001234989"/>
    </source>
</evidence>
<keyword evidence="4" id="KW-0255">Endonuclease</keyword>
<evidence type="ECO:0000313" key="8">
    <source>
        <dbReference type="EMBL" id="WMV08104.1"/>
    </source>
</evidence>
<dbReference type="InterPro" id="IPR043128">
    <property type="entry name" value="Rev_trsase/Diguanyl_cyclase"/>
</dbReference>
<keyword evidence="1" id="KW-0808">Transferase</keyword>
<dbReference type="SUPFAM" id="SSF56672">
    <property type="entry name" value="DNA/RNA polymerases"/>
    <property type="match status" value="1"/>
</dbReference>
<keyword evidence="2" id="KW-0548">Nucleotidyltransferase</keyword>
<dbReference type="PANTHER" id="PTHR24559">
    <property type="entry name" value="TRANSPOSON TY3-I GAG-POL POLYPROTEIN"/>
    <property type="match status" value="1"/>
</dbReference>
<evidence type="ECO:0000256" key="2">
    <source>
        <dbReference type="ARBA" id="ARBA00022695"/>
    </source>
</evidence>